<protein>
    <submittedName>
        <fullName evidence="1">Uncharacterized protein</fullName>
    </submittedName>
</protein>
<dbReference type="AlphaFoldDB" id="I4E8Q8"/>
<reference evidence="1" key="1">
    <citation type="submission" date="2011-03" db="EMBL/GenBank/DDBJ databases">
        <title>Draft genome of Neisseria meningitidis strain alpha522.</title>
        <authorList>
            <person name="Schoen C."/>
            <person name="Blom J."/>
        </authorList>
    </citation>
    <scope>NUCLEOTIDE SEQUENCE</scope>
    <source>
        <strain evidence="1">Alpha522</strain>
    </source>
</reference>
<sequence>MMCRRIRISLKKAVFEYFADANLRCNFNQSDKMPFIRWNRFPPERK</sequence>
<organism evidence="1">
    <name type="scientific">Neisseria meningitidis alpha522</name>
    <dbReference type="NCBI Taxonomy" id="996307"/>
    <lineage>
        <taxon>Bacteria</taxon>
        <taxon>Pseudomonadati</taxon>
        <taxon>Pseudomonadota</taxon>
        <taxon>Betaproteobacteria</taxon>
        <taxon>Neisseriales</taxon>
        <taxon>Neisseriaceae</taxon>
        <taxon>Neisseria</taxon>
    </lineage>
</organism>
<evidence type="ECO:0000313" key="1">
    <source>
        <dbReference type="EMBL" id="CCA45727.1"/>
    </source>
</evidence>
<accession>I4E8Q8</accession>
<dbReference type="EMBL" id="FR845718">
    <property type="protein sequence ID" value="CCA45727.1"/>
    <property type="molecule type" value="Genomic_DNA"/>
</dbReference>
<gene>
    <name evidence="1" type="ORF">NMALPHA522_2186</name>
</gene>
<name>I4E8Q8_NEIME</name>
<proteinExistence type="predicted"/>